<dbReference type="InterPro" id="IPR007393">
    <property type="entry name" value="YlxR_dom"/>
</dbReference>
<evidence type="ECO:0000313" key="2">
    <source>
        <dbReference type="EMBL" id="GAV20905.1"/>
    </source>
</evidence>
<dbReference type="AlphaFoldDB" id="A0A1L8CPQ1"/>
<dbReference type="SUPFAM" id="SSF64376">
    <property type="entry name" value="YlxR-like"/>
    <property type="match status" value="1"/>
</dbReference>
<comment type="caution">
    <text evidence="2">The sequence shown here is derived from an EMBL/GenBank/DDBJ whole genome shotgun (WGS) entry which is preliminary data.</text>
</comment>
<name>A0A1L8CPQ1_9PROT</name>
<proteinExistence type="predicted"/>
<dbReference type="RefSeq" id="WP_072660206.1">
    <property type="nucleotide sequence ID" value="NZ_BDFD01000017.1"/>
</dbReference>
<dbReference type="Proteomes" id="UP000231632">
    <property type="component" value="Unassembled WGS sequence"/>
</dbReference>
<dbReference type="Pfam" id="PF04296">
    <property type="entry name" value="YlxR"/>
    <property type="match status" value="1"/>
</dbReference>
<evidence type="ECO:0000259" key="1">
    <source>
        <dbReference type="Pfam" id="PF04296"/>
    </source>
</evidence>
<feature type="domain" description="YlxR" evidence="1">
    <location>
        <begin position="12"/>
        <end position="66"/>
    </location>
</feature>
<gene>
    <name evidence="2" type="ORF">MMIC_P1881</name>
</gene>
<dbReference type="PANTHER" id="PTHR34215">
    <property type="entry name" value="BLL0784 PROTEIN"/>
    <property type="match status" value="1"/>
</dbReference>
<organism evidence="2 3">
    <name type="scientific">Mariprofundus micogutta</name>
    <dbReference type="NCBI Taxonomy" id="1921010"/>
    <lineage>
        <taxon>Bacteria</taxon>
        <taxon>Pseudomonadati</taxon>
        <taxon>Pseudomonadota</taxon>
        <taxon>Candidatius Mariprofundia</taxon>
        <taxon>Mariprofundales</taxon>
        <taxon>Mariprofundaceae</taxon>
        <taxon>Mariprofundus</taxon>
    </lineage>
</organism>
<dbReference type="Gene3D" id="3.30.1330.30">
    <property type="match status" value="1"/>
</dbReference>
<dbReference type="InterPro" id="IPR029064">
    <property type="entry name" value="Ribosomal_eL30-like_sf"/>
</dbReference>
<keyword evidence="3" id="KW-1185">Reference proteome</keyword>
<dbReference type="STRING" id="1921010.MMIC_P1881"/>
<dbReference type="Gene3D" id="3.30.1230.10">
    <property type="entry name" value="YlxR-like"/>
    <property type="match status" value="1"/>
</dbReference>
<dbReference type="EMBL" id="BDFD01000017">
    <property type="protein sequence ID" value="GAV20905.1"/>
    <property type="molecule type" value="Genomic_DNA"/>
</dbReference>
<dbReference type="InterPro" id="IPR035931">
    <property type="entry name" value="YlxR-like_sf"/>
</dbReference>
<dbReference type="InterPro" id="IPR037465">
    <property type="entry name" value="YlxR"/>
</dbReference>
<dbReference type="PANTHER" id="PTHR34215:SF1">
    <property type="entry name" value="YLXR DOMAIN-CONTAINING PROTEIN"/>
    <property type="match status" value="1"/>
</dbReference>
<reference evidence="2 3" key="1">
    <citation type="journal article" date="2017" name="Arch. Microbiol.">
        <title>Mariprofundus micogutta sp. nov., a novel iron-oxidizing zetaproteobacterium isolated from a deep-sea hydrothermal field at the Bayonnaise knoll of the Izu-Ogasawara arc, and a description of Mariprofundales ord. nov. and Zetaproteobacteria classis nov.</title>
        <authorList>
            <person name="Makita H."/>
            <person name="Tanaka E."/>
            <person name="Mitsunobu S."/>
            <person name="Miyazaki M."/>
            <person name="Nunoura T."/>
            <person name="Uematsu K."/>
            <person name="Takaki Y."/>
            <person name="Nishi S."/>
            <person name="Shimamura S."/>
            <person name="Takai K."/>
        </authorList>
    </citation>
    <scope>NUCLEOTIDE SEQUENCE [LARGE SCALE GENOMIC DNA]</scope>
    <source>
        <strain evidence="2 3">ET2</strain>
    </source>
</reference>
<sequence>MTESIELHGKLRTCLACRASLPKPSMLRLVVDDEGQLWPDLAQKLPGRGTYFCMQETCLQGMNDKRLQPLKAKFVVSLPQWAVLKERIESVLEKQLQQMFTRMRSTAHVGRDAVMHRLWNNTPLLLVMAADAGDALIRQIDDAVAKRQQAGQKTKTVRVSSKLWLGEKFGRENVAIAGIDASGPAAATANKLDQYCVWHRHIKA</sequence>
<protein>
    <recommendedName>
        <fullName evidence="1">YlxR domain-containing protein</fullName>
    </recommendedName>
</protein>
<evidence type="ECO:0000313" key="3">
    <source>
        <dbReference type="Proteomes" id="UP000231632"/>
    </source>
</evidence>
<dbReference type="OrthoDB" id="9813251at2"/>
<accession>A0A1L8CPQ1</accession>